<dbReference type="SUPFAM" id="SSF55073">
    <property type="entry name" value="Nucleotide cyclase"/>
    <property type="match status" value="1"/>
</dbReference>
<dbReference type="SMART" id="SM00028">
    <property type="entry name" value="TPR"/>
    <property type="match status" value="3"/>
</dbReference>
<dbReference type="InterPro" id="IPR011990">
    <property type="entry name" value="TPR-like_helical_dom_sf"/>
</dbReference>
<dbReference type="PANTHER" id="PTHR43081">
    <property type="entry name" value="ADENYLATE CYCLASE, TERMINAL-DIFFERENTIATION SPECIFIC-RELATED"/>
    <property type="match status" value="1"/>
</dbReference>
<organism evidence="3 4">
    <name type="scientific">Sinorhizobium kostiense</name>
    <dbReference type="NCBI Taxonomy" id="76747"/>
    <lineage>
        <taxon>Bacteria</taxon>
        <taxon>Pseudomonadati</taxon>
        <taxon>Pseudomonadota</taxon>
        <taxon>Alphaproteobacteria</taxon>
        <taxon>Hyphomicrobiales</taxon>
        <taxon>Rhizobiaceae</taxon>
        <taxon>Sinorhizobium/Ensifer group</taxon>
        <taxon>Sinorhizobium</taxon>
    </lineage>
</organism>
<dbReference type="Gene3D" id="1.25.40.10">
    <property type="entry name" value="Tetratricopeptide repeat domain"/>
    <property type="match status" value="2"/>
</dbReference>
<dbReference type="Proteomes" id="UP000730739">
    <property type="component" value="Unassembled WGS sequence"/>
</dbReference>
<keyword evidence="4" id="KW-1185">Reference proteome</keyword>
<feature type="domain" description="Guanylate cyclase" evidence="2">
    <location>
        <begin position="7"/>
        <end position="122"/>
    </location>
</feature>
<keyword evidence="1" id="KW-0802">TPR repeat</keyword>
<sequence>MQRRLSALLFADVVGYSRLMEEDEQGTLAALKERRRSIIDPIVRTHHGRVVKHMGDGVLVEFRSAVNAVASALELQRRMAEENERSSDACHIVLRIGINLGDVIGEDGDIYGDGVNVASRLEALAEPGGICISGKVHEELQGKLDCVFEDMGEQVVKNIARPIRAYHLRGGDAEPTAPPMRSPLSLQDKPAIAVLPFTNMSSDPEQEYFGEGLADDLITDLSRVSGLMVIARHSSFAYGGKATDIRSMARSLRARYIVEGSVRRAASRVRINAQLIDAQDQSQLWADRFDGDLAEIFDLQDKVVAQIVEALSRIISTSGPATRRRTTSVDAYDLFARARALFAQSPNNVPEARRLLEQALALDPEFAEAYATLAFCHWMGWLHLGEAREPNRTLALSAAQRAVALDSRDAGGHMVFALVKLYDFEHIKAEEAFWAALRLDPNHADSWALMSDLMVMQGRSAEAITCVKNALRLNPHPPGWYYWALGQAQFAAGLYSEAVETLRREETYRTPSQRILAASLARLGRADEARREAAMFLAASPHFTVQDWATSQPFLNGEMKEHFIVGYLQAGLP</sequence>
<dbReference type="Gene3D" id="3.30.70.1230">
    <property type="entry name" value="Nucleotide cyclase"/>
    <property type="match status" value="1"/>
</dbReference>
<evidence type="ECO:0000313" key="3">
    <source>
        <dbReference type="EMBL" id="MBP2235291.1"/>
    </source>
</evidence>
<dbReference type="Pfam" id="PF00211">
    <property type="entry name" value="Guanylate_cyc"/>
    <property type="match status" value="1"/>
</dbReference>
<dbReference type="PANTHER" id="PTHR43081:SF19">
    <property type="entry name" value="PH-SENSITIVE ADENYLATE CYCLASE RV1264"/>
    <property type="match status" value="1"/>
</dbReference>
<evidence type="ECO:0000313" key="4">
    <source>
        <dbReference type="Proteomes" id="UP000730739"/>
    </source>
</evidence>
<dbReference type="CDD" id="cd07302">
    <property type="entry name" value="CHD"/>
    <property type="match status" value="1"/>
</dbReference>
<dbReference type="SUPFAM" id="SSF48452">
    <property type="entry name" value="TPR-like"/>
    <property type="match status" value="1"/>
</dbReference>
<dbReference type="SUPFAM" id="SSF52964">
    <property type="entry name" value="TolB, N-terminal domain"/>
    <property type="match status" value="1"/>
</dbReference>
<dbReference type="InterPro" id="IPR019734">
    <property type="entry name" value="TPR_rpt"/>
</dbReference>
<dbReference type="EMBL" id="JAGILA010000002">
    <property type="protein sequence ID" value="MBP2235291.1"/>
    <property type="molecule type" value="Genomic_DNA"/>
</dbReference>
<dbReference type="PROSITE" id="PS50005">
    <property type="entry name" value="TPR"/>
    <property type="match status" value="1"/>
</dbReference>
<dbReference type="Gene3D" id="3.40.50.10070">
    <property type="entry name" value="TolB, N-terminal domain"/>
    <property type="match status" value="1"/>
</dbReference>
<dbReference type="RefSeq" id="WP_209601516.1">
    <property type="nucleotide sequence ID" value="NZ_JAGILA010000002.1"/>
</dbReference>
<feature type="repeat" description="TPR" evidence="1">
    <location>
        <begin position="444"/>
        <end position="477"/>
    </location>
</feature>
<protein>
    <submittedName>
        <fullName evidence="3">TolB-like protein/class 3 adenylate cyclase</fullName>
    </submittedName>
</protein>
<reference evidence="3 4" key="1">
    <citation type="submission" date="2021-03" db="EMBL/GenBank/DDBJ databases">
        <title>Genomic Encyclopedia of Type Strains, Phase IV (KMG-IV): sequencing the most valuable type-strain genomes for metagenomic binning, comparative biology and taxonomic classification.</title>
        <authorList>
            <person name="Goeker M."/>
        </authorList>
    </citation>
    <scope>NUCLEOTIDE SEQUENCE [LARGE SCALE GENOMIC DNA]</scope>
    <source>
        <strain evidence="3 4">DSM 13372</strain>
    </source>
</reference>
<accession>A0ABS4QXC0</accession>
<dbReference type="PROSITE" id="PS50125">
    <property type="entry name" value="GUANYLATE_CYCLASE_2"/>
    <property type="match status" value="1"/>
</dbReference>
<evidence type="ECO:0000256" key="1">
    <source>
        <dbReference type="PROSITE-ProRule" id="PRU00339"/>
    </source>
</evidence>
<evidence type="ECO:0000259" key="2">
    <source>
        <dbReference type="PROSITE" id="PS50125"/>
    </source>
</evidence>
<comment type="caution">
    <text evidence="3">The sequence shown here is derived from an EMBL/GenBank/DDBJ whole genome shotgun (WGS) entry which is preliminary data.</text>
</comment>
<dbReference type="InterPro" id="IPR029787">
    <property type="entry name" value="Nucleotide_cyclase"/>
</dbReference>
<gene>
    <name evidence="3" type="ORF">J2Z31_001783</name>
</gene>
<dbReference type="InterPro" id="IPR050697">
    <property type="entry name" value="Adenylyl/Guanylyl_Cyclase_3/4"/>
</dbReference>
<dbReference type="SMART" id="SM00044">
    <property type="entry name" value="CYCc"/>
    <property type="match status" value="1"/>
</dbReference>
<dbReference type="InterPro" id="IPR001054">
    <property type="entry name" value="A/G_cyclase"/>
</dbReference>
<proteinExistence type="predicted"/>
<name>A0ABS4QXC0_9HYPH</name>